<dbReference type="InterPro" id="IPR018117">
    <property type="entry name" value="C5_DNA_meth_AS"/>
</dbReference>
<dbReference type="EMBL" id="NBWU01000001">
    <property type="protein sequence ID" value="PCE66311.1"/>
    <property type="molecule type" value="Genomic_DNA"/>
</dbReference>
<name>A0A2A4GD14_9FLAO</name>
<dbReference type="EC" id="2.1.1.37" evidence="8"/>
<dbReference type="InterPro" id="IPR029063">
    <property type="entry name" value="SAM-dependent_MTases_sf"/>
</dbReference>
<evidence type="ECO:0000256" key="3">
    <source>
        <dbReference type="ARBA" id="ARBA00022691"/>
    </source>
</evidence>
<comment type="catalytic activity">
    <reaction evidence="5 8">
        <text>a 2'-deoxycytidine in DNA + S-adenosyl-L-methionine = a 5-methyl-2'-deoxycytidine in DNA + S-adenosyl-L-homocysteine + H(+)</text>
        <dbReference type="Rhea" id="RHEA:13681"/>
        <dbReference type="Rhea" id="RHEA-COMP:11369"/>
        <dbReference type="Rhea" id="RHEA-COMP:11370"/>
        <dbReference type="ChEBI" id="CHEBI:15378"/>
        <dbReference type="ChEBI" id="CHEBI:57856"/>
        <dbReference type="ChEBI" id="CHEBI:59789"/>
        <dbReference type="ChEBI" id="CHEBI:85452"/>
        <dbReference type="ChEBI" id="CHEBI:85454"/>
        <dbReference type="EC" id="2.1.1.37"/>
    </reaction>
</comment>
<keyword evidence="4" id="KW-0680">Restriction system</keyword>
<evidence type="ECO:0000256" key="4">
    <source>
        <dbReference type="ARBA" id="ARBA00022747"/>
    </source>
</evidence>
<reference evidence="9 10" key="1">
    <citation type="submission" date="2017-04" db="EMBL/GenBank/DDBJ databases">
        <title>A new member of the family Flavobacteriaceae isolated from ascidians.</title>
        <authorList>
            <person name="Chen L."/>
        </authorList>
    </citation>
    <scope>NUCLEOTIDE SEQUENCE [LARGE SCALE GENOMIC DNA]</scope>
    <source>
        <strain evidence="9 10">HQA918</strain>
    </source>
</reference>
<evidence type="ECO:0000256" key="6">
    <source>
        <dbReference type="PROSITE-ProRule" id="PRU01016"/>
    </source>
</evidence>
<evidence type="ECO:0000313" key="9">
    <source>
        <dbReference type="EMBL" id="PCE66311.1"/>
    </source>
</evidence>
<dbReference type="GO" id="GO:0003886">
    <property type="term" value="F:DNA (cytosine-5-)-methyltransferase activity"/>
    <property type="evidence" value="ECO:0007669"/>
    <property type="project" value="UniProtKB-EC"/>
</dbReference>
<dbReference type="SUPFAM" id="SSF53335">
    <property type="entry name" value="S-adenosyl-L-methionine-dependent methyltransferases"/>
    <property type="match status" value="1"/>
</dbReference>
<dbReference type="PROSITE" id="PS00095">
    <property type="entry name" value="C5_MTASE_2"/>
    <property type="match status" value="1"/>
</dbReference>
<dbReference type="GO" id="GO:0032259">
    <property type="term" value="P:methylation"/>
    <property type="evidence" value="ECO:0007669"/>
    <property type="project" value="UniProtKB-KW"/>
</dbReference>
<dbReference type="Proteomes" id="UP000219559">
    <property type="component" value="Unassembled WGS sequence"/>
</dbReference>
<dbReference type="PRINTS" id="PR00105">
    <property type="entry name" value="C5METTRFRASE"/>
</dbReference>
<dbReference type="PANTHER" id="PTHR10629:SF52">
    <property type="entry name" value="DNA (CYTOSINE-5)-METHYLTRANSFERASE 1"/>
    <property type="match status" value="1"/>
</dbReference>
<keyword evidence="10" id="KW-1185">Reference proteome</keyword>
<evidence type="ECO:0000256" key="7">
    <source>
        <dbReference type="RuleBase" id="RU000416"/>
    </source>
</evidence>
<keyword evidence="1 6" id="KW-0489">Methyltransferase</keyword>
<evidence type="ECO:0000313" key="10">
    <source>
        <dbReference type="Proteomes" id="UP000219559"/>
    </source>
</evidence>
<feature type="active site" evidence="6">
    <location>
        <position position="120"/>
    </location>
</feature>
<sequence>MRKLNFIDLFSGAGGLSEGFIKAGYNPVAHVEIDEKACDTLETRLVYHKLNSENNLEDYYDYISGKISRKIFIEKCGEAEISNSVINTSIGGKNNKAIFEQIDSLAADKSIDLIVGGPPCQAYSLVGRSRDKNRMKNDPRNFLYKEYAKFLKRYEPKVFVFENVMGLITAEKGSYFKNMRAYFKRIGYELDYTIQKSEHFGVLQKRRRIILIGWKKGVDFEYPEFERVKEVYTVSQILSDLKALNPGDQNNVTKYISPSTEYLEKFELRNGVDFVTQHIARPHNVRDLKIYQIAINKWLNESERLKYPDLPSALKTHKNEKAFVDRFKVVDINGLSHTMVAHIAKDGHHYIYPDTKQVRSISVREAARIQSFPDDYYFEGGRTAAFRQIGNAVPPLMAKEIACQIKKQLQ</sequence>
<protein>
    <recommendedName>
        <fullName evidence="8">Cytosine-specific methyltransferase</fullName>
        <ecNumber evidence="8">2.1.1.37</ecNumber>
    </recommendedName>
</protein>
<dbReference type="PROSITE" id="PS00094">
    <property type="entry name" value="C5_MTASE_1"/>
    <property type="match status" value="1"/>
</dbReference>
<dbReference type="NCBIfam" id="TIGR00675">
    <property type="entry name" value="dcm"/>
    <property type="match status" value="1"/>
</dbReference>
<evidence type="ECO:0000256" key="2">
    <source>
        <dbReference type="ARBA" id="ARBA00022679"/>
    </source>
</evidence>
<organism evidence="9 10">
    <name type="scientific">Sediminicola luteus</name>
    <dbReference type="NCBI Taxonomy" id="319238"/>
    <lineage>
        <taxon>Bacteria</taxon>
        <taxon>Pseudomonadati</taxon>
        <taxon>Bacteroidota</taxon>
        <taxon>Flavobacteriia</taxon>
        <taxon>Flavobacteriales</taxon>
        <taxon>Flavobacteriaceae</taxon>
        <taxon>Sediminicola</taxon>
    </lineage>
</organism>
<dbReference type="Gene3D" id="3.90.120.10">
    <property type="entry name" value="DNA Methylase, subunit A, domain 2"/>
    <property type="match status" value="1"/>
</dbReference>
<keyword evidence="3 6" id="KW-0949">S-adenosyl-L-methionine</keyword>
<dbReference type="Pfam" id="PF00145">
    <property type="entry name" value="DNA_methylase"/>
    <property type="match status" value="2"/>
</dbReference>
<dbReference type="InterPro" id="IPR001525">
    <property type="entry name" value="C5_MeTfrase"/>
</dbReference>
<dbReference type="GO" id="GO:0044027">
    <property type="term" value="P:negative regulation of gene expression via chromosomal CpG island methylation"/>
    <property type="evidence" value="ECO:0007669"/>
    <property type="project" value="TreeGrafter"/>
</dbReference>
<evidence type="ECO:0000256" key="1">
    <source>
        <dbReference type="ARBA" id="ARBA00022603"/>
    </source>
</evidence>
<dbReference type="OrthoDB" id="32195at2"/>
<gene>
    <name evidence="9" type="ORF">B7P33_03155</name>
</gene>
<dbReference type="InterPro" id="IPR050390">
    <property type="entry name" value="C5-Methyltransferase"/>
</dbReference>
<dbReference type="GO" id="GO:0009307">
    <property type="term" value="P:DNA restriction-modification system"/>
    <property type="evidence" value="ECO:0007669"/>
    <property type="project" value="UniProtKB-KW"/>
</dbReference>
<evidence type="ECO:0000256" key="5">
    <source>
        <dbReference type="ARBA" id="ARBA00047422"/>
    </source>
</evidence>
<accession>A0A2A4GD14</accession>
<comment type="caution">
    <text evidence="9">The sequence shown here is derived from an EMBL/GenBank/DDBJ whole genome shotgun (WGS) entry which is preliminary data.</text>
</comment>
<dbReference type="PANTHER" id="PTHR10629">
    <property type="entry name" value="CYTOSINE-SPECIFIC METHYLTRANSFERASE"/>
    <property type="match status" value="1"/>
</dbReference>
<evidence type="ECO:0000256" key="8">
    <source>
        <dbReference type="RuleBase" id="RU000417"/>
    </source>
</evidence>
<dbReference type="PROSITE" id="PS51679">
    <property type="entry name" value="SAM_MT_C5"/>
    <property type="match status" value="1"/>
</dbReference>
<dbReference type="Gene3D" id="3.40.50.150">
    <property type="entry name" value="Vaccinia Virus protein VP39"/>
    <property type="match status" value="1"/>
</dbReference>
<comment type="similarity">
    <text evidence="6 7">Belongs to the class I-like SAM-binding methyltransferase superfamily. C5-methyltransferase family.</text>
</comment>
<proteinExistence type="inferred from homology"/>
<dbReference type="AlphaFoldDB" id="A0A2A4GD14"/>
<dbReference type="GO" id="GO:0003677">
    <property type="term" value="F:DNA binding"/>
    <property type="evidence" value="ECO:0007669"/>
    <property type="project" value="TreeGrafter"/>
</dbReference>
<dbReference type="InterPro" id="IPR031303">
    <property type="entry name" value="C5_meth_CS"/>
</dbReference>
<keyword evidence="2 6" id="KW-0808">Transferase</keyword>
<dbReference type="RefSeq" id="WP_097441833.1">
    <property type="nucleotide sequence ID" value="NZ_NBWU01000001.1"/>
</dbReference>